<protein>
    <recommendedName>
        <fullName evidence="1">Cupin type-2 domain-containing protein</fullName>
    </recommendedName>
</protein>
<dbReference type="Pfam" id="PF07883">
    <property type="entry name" value="Cupin_2"/>
    <property type="match status" value="1"/>
</dbReference>
<sequence>MDFATAFAGLAERGERETTAPLGGVDVRLVRVPAGGEGRWDSHPDTTETVVVWSGEFKVEFRDRTLLLAKGQCCVVPVGAEHRGTSPTGAEVVLFTRGKA</sequence>
<comment type="caution">
    <text evidence="2">The sequence shown here is derived from an EMBL/GenBank/DDBJ whole genome shotgun (WGS) entry which is preliminary data.</text>
</comment>
<dbReference type="SUPFAM" id="SSF51182">
    <property type="entry name" value="RmlC-like cupins"/>
    <property type="match status" value="1"/>
</dbReference>
<accession>A0ABP3QTE8</accession>
<dbReference type="Proteomes" id="UP001501588">
    <property type="component" value="Unassembled WGS sequence"/>
</dbReference>
<reference evidence="3" key="1">
    <citation type="journal article" date="2019" name="Int. J. Syst. Evol. Microbiol.">
        <title>The Global Catalogue of Microorganisms (GCM) 10K type strain sequencing project: providing services to taxonomists for standard genome sequencing and annotation.</title>
        <authorList>
            <consortium name="The Broad Institute Genomics Platform"/>
            <consortium name="The Broad Institute Genome Sequencing Center for Infectious Disease"/>
            <person name="Wu L."/>
            <person name="Ma J."/>
        </authorList>
    </citation>
    <scope>NUCLEOTIDE SEQUENCE [LARGE SCALE GENOMIC DNA]</scope>
    <source>
        <strain evidence="3">JCM 9933</strain>
    </source>
</reference>
<dbReference type="Gene3D" id="2.60.120.10">
    <property type="entry name" value="Jelly Rolls"/>
    <property type="match status" value="1"/>
</dbReference>
<dbReference type="InterPro" id="IPR013096">
    <property type="entry name" value="Cupin_2"/>
</dbReference>
<dbReference type="RefSeq" id="WP_343897104.1">
    <property type="nucleotide sequence ID" value="NZ_BAAAFZ010000063.1"/>
</dbReference>
<evidence type="ECO:0000313" key="3">
    <source>
        <dbReference type="Proteomes" id="UP001501588"/>
    </source>
</evidence>
<name>A0ABP3QTE8_9PROT</name>
<dbReference type="EMBL" id="BAAAFZ010000063">
    <property type="protein sequence ID" value="GAA0597213.1"/>
    <property type="molecule type" value="Genomic_DNA"/>
</dbReference>
<gene>
    <name evidence="2" type="ORF">GCM10009416_39330</name>
</gene>
<keyword evidence="3" id="KW-1185">Reference proteome</keyword>
<evidence type="ECO:0000259" key="1">
    <source>
        <dbReference type="Pfam" id="PF07883"/>
    </source>
</evidence>
<dbReference type="InterPro" id="IPR011051">
    <property type="entry name" value="RmlC_Cupin_sf"/>
</dbReference>
<dbReference type="InterPro" id="IPR014710">
    <property type="entry name" value="RmlC-like_jellyroll"/>
</dbReference>
<proteinExistence type="predicted"/>
<organism evidence="2 3">
    <name type="scientific">Craurococcus roseus</name>
    <dbReference type="NCBI Taxonomy" id="77585"/>
    <lineage>
        <taxon>Bacteria</taxon>
        <taxon>Pseudomonadati</taxon>
        <taxon>Pseudomonadota</taxon>
        <taxon>Alphaproteobacteria</taxon>
        <taxon>Acetobacterales</taxon>
        <taxon>Acetobacteraceae</taxon>
        <taxon>Craurococcus</taxon>
    </lineage>
</organism>
<evidence type="ECO:0000313" key="2">
    <source>
        <dbReference type="EMBL" id="GAA0597213.1"/>
    </source>
</evidence>
<feature type="domain" description="Cupin type-2" evidence="1">
    <location>
        <begin position="29"/>
        <end position="94"/>
    </location>
</feature>